<gene>
    <name evidence="1" type="ordered locus">VIT_03s0017g01850</name>
</gene>
<dbReference type="EMBL" id="FN596248">
    <property type="protein sequence ID" value="CBI34113.3"/>
    <property type="molecule type" value="Genomic_DNA"/>
</dbReference>
<dbReference type="PaxDb" id="29760-VIT_03s0017g01850.t01"/>
<dbReference type="Proteomes" id="UP000009183">
    <property type="component" value="Chromosome 3"/>
</dbReference>
<proteinExistence type="predicted"/>
<accession>D7TUD8</accession>
<dbReference type="AlphaFoldDB" id="D7TUD8"/>
<name>D7TUD8_VITVI</name>
<evidence type="ECO:0000313" key="2">
    <source>
        <dbReference type="Proteomes" id="UP000009183"/>
    </source>
</evidence>
<dbReference type="InParanoid" id="D7TUD8"/>
<protein>
    <submittedName>
        <fullName evidence="1">Uncharacterized protein</fullName>
    </submittedName>
</protein>
<organism evidence="1 2">
    <name type="scientific">Vitis vinifera</name>
    <name type="common">Grape</name>
    <dbReference type="NCBI Taxonomy" id="29760"/>
    <lineage>
        <taxon>Eukaryota</taxon>
        <taxon>Viridiplantae</taxon>
        <taxon>Streptophyta</taxon>
        <taxon>Embryophyta</taxon>
        <taxon>Tracheophyta</taxon>
        <taxon>Spermatophyta</taxon>
        <taxon>Magnoliopsida</taxon>
        <taxon>eudicotyledons</taxon>
        <taxon>Gunneridae</taxon>
        <taxon>Pentapetalae</taxon>
        <taxon>rosids</taxon>
        <taxon>Vitales</taxon>
        <taxon>Vitaceae</taxon>
        <taxon>Viteae</taxon>
        <taxon>Vitis</taxon>
    </lineage>
</organism>
<evidence type="ECO:0000313" key="1">
    <source>
        <dbReference type="EMBL" id="CBI34113.3"/>
    </source>
</evidence>
<keyword evidence="2" id="KW-1185">Reference proteome</keyword>
<dbReference type="HOGENOM" id="CLU_2101389_0_0_1"/>
<reference evidence="2" key="1">
    <citation type="journal article" date="2007" name="Nature">
        <title>The grapevine genome sequence suggests ancestral hexaploidization in major angiosperm phyla.</title>
        <authorList>
            <consortium name="The French-Italian Public Consortium for Grapevine Genome Characterization."/>
            <person name="Jaillon O."/>
            <person name="Aury J.-M."/>
            <person name="Noel B."/>
            <person name="Policriti A."/>
            <person name="Clepet C."/>
            <person name="Casagrande A."/>
            <person name="Choisne N."/>
            <person name="Aubourg S."/>
            <person name="Vitulo N."/>
            <person name="Jubin C."/>
            <person name="Vezzi A."/>
            <person name="Legeai F."/>
            <person name="Hugueney P."/>
            <person name="Dasilva C."/>
            <person name="Horner D."/>
            <person name="Mica E."/>
            <person name="Jublot D."/>
            <person name="Poulain J."/>
            <person name="Bruyere C."/>
            <person name="Billault A."/>
            <person name="Segurens B."/>
            <person name="Gouyvenoux M."/>
            <person name="Ugarte E."/>
            <person name="Cattonaro F."/>
            <person name="Anthouard V."/>
            <person name="Vico V."/>
            <person name="Del Fabbro C."/>
            <person name="Alaux M."/>
            <person name="Di Gaspero G."/>
            <person name="Dumas V."/>
            <person name="Felice N."/>
            <person name="Paillard S."/>
            <person name="Juman I."/>
            <person name="Moroldo M."/>
            <person name="Scalabrin S."/>
            <person name="Canaguier A."/>
            <person name="Le Clainche I."/>
            <person name="Malacrida G."/>
            <person name="Durand E."/>
            <person name="Pesole G."/>
            <person name="Laucou V."/>
            <person name="Chatelet P."/>
            <person name="Merdinoglu D."/>
            <person name="Delledonne M."/>
            <person name="Pezzotti M."/>
            <person name="Lecharny A."/>
            <person name="Scarpelli C."/>
            <person name="Artiguenave F."/>
            <person name="Pe M.E."/>
            <person name="Valle G."/>
            <person name="Morgante M."/>
            <person name="Caboche M."/>
            <person name="Adam-Blondon A.-F."/>
            <person name="Weissenbach J."/>
            <person name="Quetier F."/>
            <person name="Wincker P."/>
        </authorList>
    </citation>
    <scope>NUCLEOTIDE SEQUENCE [LARGE SCALE GENOMIC DNA]</scope>
    <source>
        <strain evidence="2">cv. Pinot noir / PN40024</strain>
    </source>
</reference>
<sequence>MRMAIFIFLSSTHQTHQHIKPPSAHPPCLHPPKDQTFTHGFSFENGYFQCRQRKHQHQHHGIAATTEAASLFSSPFSSTPSRYENQLRRLTVTAAAFFGCCRIAATTPVSTASTRG</sequence>